<dbReference type="OrthoDB" id="9977870at2759"/>
<protein>
    <recommendedName>
        <fullName evidence="4">IBR domain-containing protein</fullName>
    </recommendedName>
</protein>
<evidence type="ECO:0000256" key="1">
    <source>
        <dbReference type="SAM" id="MobiDB-lite"/>
    </source>
</evidence>
<reference evidence="2 3" key="1">
    <citation type="journal article" date="2014" name="BMC Genomics">
        <title>Comparative genomics of the major fungal agents of human and animal Sporotrichosis: Sporothrix schenckii and Sporothrix brasiliensis.</title>
        <authorList>
            <person name="Teixeira M.M."/>
            <person name="de Almeida L.G."/>
            <person name="Kubitschek-Barreira P."/>
            <person name="Alves F.L."/>
            <person name="Kioshima E.S."/>
            <person name="Abadio A.K."/>
            <person name="Fernandes L."/>
            <person name="Derengowski L.S."/>
            <person name="Ferreira K.S."/>
            <person name="Souza R.C."/>
            <person name="Ruiz J.C."/>
            <person name="de Andrade N.C."/>
            <person name="Paes H.C."/>
            <person name="Nicola A.M."/>
            <person name="Albuquerque P."/>
            <person name="Gerber A.L."/>
            <person name="Martins V.P."/>
            <person name="Peconick L.D."/>
            <person name="Neto A.V."/>
            <person name="Chaucanez C.B."/>
            <person name="Silva P.A."/>
            <person name="Cunha O.L."/>
            <person name="de Oliveira F.F."/>
            <person name="dos Santos T.C."/>
            <person name="Barros A.L."/>
            <person name="Soares M.A."/>
            <person name="de Oliveira L.M."/>
            <person name="Marini M.M."/>
            <person name="Villalobos-Duno H."/>
            <person name="Cunha M.M."/>
            <person name="de Hoog S."/>
            <person name="da Silveira J.F."/>
            <person name="Henrissat B."/>
            <person name="Nino-Vega G.A."/>
            <person name="Cisalpino P.S."/>
            <person name="Mora-Montes H.M."/>
            <person name="Almeida S.R."/>
            <person name="Stajich J.E."/>
            <person name="Lopes-Bezerra L.M."/>
            <person name="Vasconcelos A.T."/>
            <person name="Felipe M.S."/>
        </authorList>
    </citation>
    <scope>NUCLEOTIDE SEQUENCE [LARGE SCALE GENOMIC DNA]</scope>
    <source>
        <strain evidence="2 3">1099-18</strain>
    </source>
</reference>
<dbReference type="GeneID" id="27669757"/>
<feature type="compositionally biased region" description="Basic and acidic residues" evidence="1">
    <location>
        <begin position="198"/>
        <end position="214"/>
    </location>
</feature>
<accession>A0A0F2ML13</accession>
<name>A0A0F2ML13_SPOSC</name>
<proteinExistence type="predicted"/>
<dbReference type="KEGG" id="ssck:SPSK_07825"/>
<dbReference type="AlphaFoldDB" id="A0A0F2ML13"/>
<comment type="caution">
    <text evidence="2">The sequence shown here is derived from an EMBL/GenBank/DDBJ whole genome shotgun (WGS) entry which is preliminary data.</text>
</comment>
<organism evidence="2 3">
    <name type="scientific">Sporothrix schenckii 1099-18</name>
    <dbReference type="NCBI Taxonomy" id="1397361"/>
    <lineage>
        <taxon>Eukaryota</taxon>
        <taxon>Fungi</taxon>
        <taxon>Dikarya</taxon>
        <taxon>Ascomycota</taxon>
        <taxon>Pezizomycotina</taxon>
        <taxon>Sordariomycetes</taxon>
        <taxon>Sordariomycetidae</taxon>
        <taxon>Ophiostomatales</taxon>
        <taxon>Ophiostomataceae</taxon>
        <taxon>Sporothrix</taxon>
    </lineage>
</organism>
<reference evidence="2 3" key="2">
    <citation type="journal article" date="2015" name="Eukaryot. Cell">
        <title>Asexual propagation of a virulent clone complex in a human and feline outbreak of sporotrichosis.</title>
        <authorList>
            <person name="Teixeira Mde M."/>
            <person name="Rodrigues A.M."/>
            <person name="Tsui C.K."/>
            <person name="de Almeida L.G."/>
            <person name="Van Diepeningen A.D."/>
            <person name="van den Ende B.G."/>
            <person name="Fernandes G.F."/>
            <person name="Kano R."/>
            <person name="Hamelin R.C."/>
            <person name="Lopes-Bezerra L.M."/>
            <person name="Vasconcelos A.T."/>
            <person name="de Hoog S."/>
            <person name="de Camargo Z.P."/>
            <person name="Felipe M.S."/>
        </authorList>
    </citation>
    <scope>NUCLEOTIDE SEQUENCE [LARGE SCALE GENOMIC DNA]</scope>
    <source>
        <strain evidence="2 3">1099-18</strain>
    </source>
</reference>
<dbReference type="RefSeq" id="XP_016591557.1">
    <property type="nucleotide sequence ID" value="XM_016734480.1"/>
</dbReference>
<evidence type="ECO:0000313" key="2">
    <source>
        <dbReference type="EMBL" id="KJR88881.1"/>
    </source>
</evidence>
<dbReference type="EMBL" id="AXCR01000004">
    <property type="protein sequence ID" value="KJR88881.1"/>
    <property type="molecule type" value="Genomic_DNA"/>
</dbReference>
<dbReference type="Proteomes" id="UP000033710">
    <property type="component" value="Unassembled WGS sequence"/>
</dbReference>
<sequence>MSKVDTRPIQLAASPSAQSLRDVTTAASAASATSSSTLDTAHSPPSTCFVCLEPCVAGSAASLRTRQDVQALVCRLTVNGVRVPHGAPFTSVVRGDYYARPSAFDCHACGASVCCLCLCRCLRAGIQYVARHPLTCACGDVPLINASTVLFLSAEQTHQLYLRCDEWFCADPLYCPEPTCSAYLPMLPCLHGGREHDKGDKGDRKTHGKAEGHGRQTARTGRTDRTRCVRCDVPVCTQCKGRADDAAHRADDRVGAGNENEIGIENVNMGGPPVPCTRPNVHWDKEVERVIQEKGYRKWYVRP</sequence>
<dbReference type="VEuPathDB" id="FungiDB:SPSK_07825"/>
<feature type="region of interest" description="Disordered" evidence="1">
    <location>
        <begin position="198"/>
        <end position="221"/>
    </location>
</feature>
<gene>
    <name evidence="2" type="ORF">SPSK_07825</name>
</gene>
<evidence type="ECO:0000313" key="3">
    <source>
        <dbReference type="Proteomes" id="UP000033710"/>
    </source>
</evidence>
<evidence type="ECO:0008006" key="4">
    <source>
        <dbReference type="Google" id="ProtNLM"/>
    </source>
</evidence>